<proteinExistence type="predicted"/>
<dbReference type="RefSeq" id="WP_222824303.1">
    <property type="nucleotide sequence ID" value="NZ_JAHWXP010000002.1"/>
</dbReference>
<keyword evidence="2" id="KW-1185">Reference proteome</keyword>
<evidence type="ECO:0000313" key="1">
    <source>
        <dbReference type="EMBL" id="MBY8336640.1"/>
    </source>
</evidence>
<reference evidence="1 2" key="1">
    <citation type="submission" date="2021-07" db="EMBL/GenBank/DDBJ databases">
        <title>Alteriqipengyuania abyssalis NZ-12B nov, sp.nov isolated from deep sea sponge in pacific ocean.</title>
        <authorList>
            <person name="Tareen S."/>
            <person name="Wink J."/>
        </authorList>
    </citation>
    <scope>NUCLEOTIDE SEQUENCE [LARGE SCALE GENOMIC DNA]</scope>
    <source>
        <strain evidence="1 2">NZ-12B</strain>
    </source>
</reference>
<evidence type="ECO:0000313" key="2">
    <source>
        <dbReference type="Proteomes" id="UP000759298"/>
    </source>
</evidence>
<name>A0ABS7PEM3_9SPHN</name>
<comment type="caution">
    <text evidence="1">The sequence shown here is derived from an EMBL/GenBank/DDBJ whole genome shotgun (WGS) entry which is preliminary data.</text>
</comment>
<gene>
    <name evidence="1" type="ORF">KYN89_06230</name>
</gene>
<dbReference type="Proteomes" id="UP000759298">
    <property type="component" value="Unassembled WGS sequence"/>
</dbReference>
<accession>A0ABS7PEM3</accession>
<evidence type="ECO:0008006" key="3">
    <source>
        <dbReference type="Google" id="ProtNLM"/>
    </source>
</evidence>
<protein>
    <recommendedName>
        <fullName evidence="3">Peptidoglycan-binding protein</fullName>
    </recommendedName>
</protein>
<dbReference type="EMBL" id="JAHWXP010000002">
    <property type="protein sequence ID" value="MBY8336640.1"/>
    <property type="molecule type" value="Genomic_DNA"/>
</dbReference>
<organism evidence="1 2">
    <name type="scientific">Alteriqipengyuania abyssalis</name>
    <dbReference type="NCBI Taxonomy" id="2860200"/>
    <lineage>
        <taxon>Bacteria</taxon>
        <taxon>Pseudomonadati</taxon>
        <taxon>Pseudomonadota</taxon>
        <taxon>Alphaproteobacteria</taxon>
        <taxon>Sphingomonadales</taxon>
        <taxon>Erythrobacteraceae</taxon>
        <taxon>Alteriqipengyuania</taxon>
    </lineage>
</organism>
<sequence length="508" mass="53452">MKRRVFLGATAAMPLVFAGGAWTSRARSVRWLDLLDERQRRQVLVGRPDFDVAASLRQALESLPDDATLDARDLTGVVDLASDPFPQAQRRAFALRTGEATFRFDFNQGSIALPSYATWQGERTRIEPARPIERVLTDAAPAGGLVTTAIAPGLCSGRAGSDTIELSHPVEAQSLMPGMRVAIFGLRETPSLATSLASSIGPQTREFAFAGNVDATIGASQVYLRIGEEVVLGTVAQGRLRVSTDGRGALGTQPSAHRAGAEIVPQLSFLASITGVTGTAVTLDRRLPRTIVRAPFRAGSVGSRLMGRFEIDGAYRGGEAGAFSCLASTLSQDFMVEGEIALSRASHGGFMGFGCSDAKIALASVTAIGRPQEQFGGSIWLYGSASGNQVSAGSLSDGNGGIFIDDKSYGVSRYALEGPCDDNTVSIGQVVRHRIAGQISGSSGNAVTIGLAQVSDTAFIVDKGATQSSRVVGAERNRVDIAQLAGADRIFGDALNETELRGPFRIEQ</sequence>